<keyword evidence="2" id="KW-0378">Hydrolase</keyword>
<dbReference type="InterPro" id="IPR004302">
    <property type="entry name" value="Cellulose/chitin-bd_N"/>
</dbReference>
<dbReference type="InterPro" id="IPR014756">
    <property type="entry name" value="Ig_E-set"/>
</dbReference>
<dbReference type="InterPro" id="IPR003610">
    <property type="entry name" value="CBM5/12"/>
</dbReference>
<name>A0A841FPF8_9ACTN</name>
<protein>
    <submittedName>
        <fullName evidence="5">Chitin-binding protein</fullName>
    </submittedName>
</protein>
<dbReference type="Gene3D" id="2.70.50.50">
    <property type="entry name" value="chitin-binding protein cbp21"/>
    <property type="match status" value="1"/>
</dbReference>
<feature type="domain" description="Chitin-binding type-3" evidence="4">
    <location>
        <begin position="222"/>
        <end position="267"/>
    </location>
</feature>
<dbReference type="EMBL" id="JACHGT010000010">
    <property type="protein sequence ID" value="MBB6036733.1"/>
    <property type="molecule type" value="Genomic_DNA"/>
</dbReference>
<feature type="chain" id="PRO_5032910592" evidence="3">
    <location>
        <begin position="34"/>
        <end position="270"/>
    </location>
</feature>
<reference evidence="5 6" key="1">
    <citation type="submission" date="2020-08" db="EMBL/GenBank/DDBJ databases">
        <title>Genomic Encyclopedia of Type Strains, Phase IV (KMG-IV): sequencing the most valuable type-strain genomes for metagenomic binning, comparative biology and taxonomic classification.</title>
        <authorList>
            <person name="Goeker M."/>
        </authorList>
    </citation>
    <scope>NUCLEOTIDE SEQUENCE [LARGE SCALE GENOMIC DNA]</scope>
    <source>
        <strain evidence="5 6">YIM 65646</strain>
    </source>
</reference>
<accession>A0A841FPF8</accession>
<dbReference type="GO" id="GO:0004553">
    <property type="term" value="F:hydrolase activity, hydrolyzing O-glycosyl compounds"/>
    <property type="evidence" value="ECO:0007669"/>
    <property type="project" value="InterPro"/>
</dbReference>
<keyword evidence="1 3" id="KW-0732">Signal</keyword>
<dbReference type="CDD" id="cd12215">
    <property type="entry name" value="ChiC_BD"/>
    <property type="match status" value="1"/>
</dbReference>
<dbReference type="SUPFAM" id="SSF51055">
    <property type="entry name" value="Carbohydrate binding domain"/>
    <property type="match status" value="1"/>
</dbReference>
<dbReference type="RefSeq" id="WP_184789577.1">
    <property type="nucleotide sequence ID" value="NZ_BONT01000058.1"/>
</dbReference>
<dbReference type="Proteomes" id="UP000548476">
    <property type="component" value="Unassembled WGS sequence"/>
</dbReference>
<dbReference type="GO" id="GO:0005576">
    <property type="term" value="C:extracellular region"/>
    <property type="evidence" value="ECO:0007669"/>
    <property type="project" value="InterPro"/>
</dbReference>
<evidence type="ECO:0000256" key="2">
    <source>
        <dbReference type="ARBA" id="ARBA00022801"/>
    </source>
</evidence>
<dbReference type="InterPro" id="IPR036573">
    <property type="entry name" value="CBM_sf_5/12"/>
</dbReference>
<dbReference type="Gene3D" id="2.10.10.20">
    <property type="entry name" value="Carbohydrate-binding module superfamily 5/12"/>
    <property type="match status" value="1"/>
</dbReference>
<proteinExistence type="predicted"/>
<comment type="caution">
    <text evidence="5">The sequence shown here is derived from an EMBL/GenBank/DDBJ whole genome shotgun (WGS) entry which is preliminary data.</text>
</comment>
<evidence type="ECO:0000313" key="5">
    <source>
        <dbReference type="EMBL" id="MBB6036733.1"/>
    </source>
</evidence>
<dbReference type="AlphaFoldDB" id="A0A841FPF8"/>
<sequence length="270" mass="28165">MSVRRGVRTALAALAGVATAVVFTFASAGPASAHGYTNGPVSRQLQCSTGAVANCGPIQYEPQSVEGPKGFPAAGPADGQICAGGNSGFAPLDNPRGGAWPAQTVQAGQQYTFSWHFTAAHRTTKFEYFITNSSYNPLNPLTRAQLDLVPFAKVDYGGAQPPFDYSHTGTLPTGKTGRHLIVAVWTVHDTANAFYSCSDVVFGSSPGDPDPGDPDPGTCSGLPVWSSGATYNGGAEVGHGGQKWRAKWWTQGEEPGKTGEWGVWQALGAC</sequence>
<dbReference type="InterPro" id="IPR051024">
    <property type="entry name" value="GlcNAc_Chitin_IntDeg"/>
</dbReference>
<organism evidence="5 6">
    <name type="scientific">Phytomonospora endophytica</name>
    <dbReference type="NCBI Taxonomy" id="714109"/>
    <lineage>
        <taxon>Bacteria</taxon>
        <taxon>Bacillati</taxon>
        <taxon>Actinomycetota</taxon>
        <taxon>Actinomycetes</taxon>
        <taxon>Micromonosporales</taxon>
        <taxon>Micromonosporaceae</taxon>
        <taxon>Phytomonospora</taxon>
    </lineage>
</organism>
<evidence type="ECO:0000259" key="4">
    <source>
        <dbReference type="SMART" id="SM00495"/>
    </source>
</evidence>
<dbReference type="CDD" id="cd21177">
    <property type="entry name" value="LPMO_AA10"/>
    <property type="match status" value="1"/>
</dbReference>
<dbReference type="SUPFAM" id="SSF81296">
    <property type="entry name" value="E set domains"/>
    <property type="match status" value="1"/>
</dbReference>
<feature type="signal peptide" evidence="3">
    <location>
        <begin position="1"/>
        <end position="33"/>
    </location>
</feature>
<evidence type="ECO:0000313" key="6">
    <source>
        <dbReference type="Proteomes" id="UP000548476"/>
    </source>
</evidence>
<dbReference type="GO" id="GO:0005975">
    <property type="term" value="P:carbohydrate metabolic process"/>
    <property type="evidence" value="ECO:0007669"/>
    <property type="project" value="InterPro"/>
</dbReference>
<dbReference type="GO" id="GO:0030246">
    <property type="term" value="F:carbohydrate binding"/>
    <property type="evidence" value="ECO:0007669"/>
    <property type="project" value="InterPro"/>
</dbReference>
<dbReference type="Pfam" id="PF02839">
    <property type="entry name" value="CBM_5_12"/>
    <property type="match status" value="1"/>
</dbReference>
<gene>
    <name evidence="5" type="ORF">HNR73_004606</name>
</gene>
<dbReference type="SMART" id="SM00495">
    <property type="entry name" value="ChtBD3"/>
    <property type="match status" value="1"/>
</dbReference>
<dbReference type="PANTHER" id="PTHR34823:SF1">
    <property type="entry name" value="CHITIN-BINDING TYPE-4 DOMAIN-CONTAINING PROTEIN"/>
    <property type="match status" value="1"/>
</dbReference>
<dbReference type="Pfam" id="PF03067">
    <property type="entry name" value="LPMO_10"/>
    <property type="match status" value="1"/>
</dbReference>
<evidence type="ECO:0000256" key="1">
    <source>
        <dbReference type="ARBA" id="ARBA00022729"/>
    </source>
</evidence>
<keyword evidence="6" id="KW-1185">Reference proteome</keyword>
<dbReference type="PANTHER" id="PTHR34823">
    <property type="entry name" value="GLCNAC-BINDING PROTEIN A"/>
    <property type="match status" value="1"/>
</dbReference>
<evidence type="ECO:0000256" key="3">
    <source>
        <dbReference type="SAM" id="SignalP"/>
    </source>
</evidence>